<dbReference type="Proteomes" id="UP000327013">
    <property type="component" value="Chromosome 7"/>
</dbReference>
<keyword evidence="7 8" id="KW-0472">Membrane</keyword>
<gene>
    <name evidence="11" type="ORF">FH972_017104</name>
</gene>
<dbReference type="OrthoDB" id="1924823at2759"/>
<feature type="domain" description="Casparian strip membrane protein" evidence="10">
    <location>
        <begin position="48"/>
        <end position="149"/>
    </location>
</feature>
<evidence type="ECO:0000313" key="11">
    <source>
        <dbReference type="EMBL" id="KAE8099096.1"/>
    </source>
</evidence>
<keyword evidence="5 8" id="KW-0812">Transmembrane</keyword>
<keyword evidence="4 8" id="KW-1003">Cell membrane</keyword>
<evidence type="ECO:0000256" key="3">
    <source>
        <dbReference type="ARBA" id="ARBA00011489"/>
    </source>
</evidence>
<organism evidence="11 12">
    <name type="scientific">Carpinus fangiana</name>
    <dbReference type="NCBI Taxonomy" id="176857"/>
    <lineage>
        <taxon>Eukaryota</taxon>
        <taxon>Viridiplantae</taxon>
        <taxon>Streptophyta</taxon>
        <taxon>Embryophyta</taxon>
        <taxon>Tracheophyta</taxon>
        <taxon>Spermatophyta</taxon>
        <taxon>Magnoliopsida</taxon>
        <taxon>eudicotyledons</taxon>
        <taxon>Gunneridae</taxon>
        <taxon>Pentapetalae</taxon>
        <taxon>rosids</taxon>
        <taxon>fabids</taxon>
        <taxon>Fagales</taxon>
        <taxon>Betulaceae</taxon>
        <taxon>Carpinus</taxon>
    </lineage>
</organism>
<dbReference type="EMBL" id="CM017327">
    <property type="protein sequence ID" value="KAE8099096.1"/>
    <property type="molecule type" value="Genomic_DNA"/>
</dbReference>
<feature type="region of interest" description="Disordered" evidence="9">
    <location>
        <begin position="1"/>
        <end position="45"/>
    </location>
</feature>
<proteinExistence type="inferred from homology"/>
<name>A0A5N6RL96_9ROSI</name>
<dbReference type="PANTHER" id="PTHR33573:SF57">
    <property type="entry name" value="CASP-LIKE PROTEIN 4B1"/>
    <property type="match status" value="1"/>
</dbReference>
<feature type="transmembrane region" description="Helical" evidence="8">
    <location>
        <begin position="52"/>
        <end position="71"/>
    </location>
</feature>
<evidence type="ECO:0000256" key="2">
    <source>
        <dbReference type="ARBA" id="ARBA00007651"/>
    </source>
</evidence>
<evidence type="ECO:0000256" key="7">
    <source>
        <dbReference type="ARBA" id="ARBA00023136"/>
    </source>
</evidence>
<comment type="subcellular location">
    <subcellularLocation>
        <location evidence="1 8">Cell membrane</location>
        <topology evidence="1 8">Multi-pass membrane protein</topology>
    </subcellularLocation>
</comment>
<feature type="region of interest" description="Disordered" evidence="9">
    <location>
        <begin position="156"/>
        <end position="175"/>
    </location>
</feature>
<keyword evidence="12" id="KW-1185">Reference proteome</keyword>
<evidence type="ECO:0000256" key="1">
    <source>
        <dbReference type="ARBA" id="ARBA00004651"/>
    </source>
</evidence>
<dbReference type="InterPro" id="IPR006702">
    <property type="entry name" value="CASP_dom"/>
</dbReference>
<accession>A0A5N6RL96</accession>
<comment type="similarity">
    <text evidence="2 8">Belongs to the Casparian strip membrane proteins (CASP) family.</text>
</comment>
<keyword evidence="6 8" id="KW-1133">Transmembrane helix</keyword>
<evidence type="ECO:0000256" key="9">
    <source>
        <dbReference type="SAM" id="MobiDB-lite"/>
    </source>
</evidence>
<dbReference type="Pfam" id="PF04535">
    <property type="entry name" value="CASP_dom"/>
    <property type="match status" value="1"/>
</dbReference>
<protein>
    <recommendedName>
        <fullName evidence="8">CASP-like protein</fullName>
    </recommendedName>
</protein>
<sequence length="220" mass="24257">MSNLDDDTPKQHAGNFPPTVQTAPPNADVENKSPGTTPTGRRAPQRWKRRDFMLTGLAFLFSLATFVIMAANPDFTQLEAYRYELAIAILSTVYTGGKALRQVLELWTGKRWFQRRTSALLDFFGDKIMAYLLMSAASSAAPTTHRLREALIEEETKDRGKEEGFLGWSSTTSTSSSSYNAAIAFIDTSAASISMAFLAFFSLAFSAIVSGYKLSTQSYI</sequence>
<dbReference type="PANTHER" id="PTHR33573">
    <property type="entry name" value="CASP-LIKE PROTEIN 4A4"/>
    <property type="match status" value="1"/>
</dbReference>
<feature type="transmembrane region" description="Helical" evidence="8">
    <location>
        <begin position="182"/>
        <end position="209"/>
    </location>
</feature>
<evidence type="ECO:0000259" key="10">
    <source>
        <dbReference type="Pfam" id="PF04535"/>
    </source>
</evidence>
<evidence type="ECO:0000256" key="4">
    <source>
        <dbReference type="ARBA" id="ARBA00022475"/>
    </source>
</evidence>
<evidence type="ECO:0000256" key="8">
    <source>
        <dbReference type="RuleBase" id="RU361233"/>
    </source>
</evidence>
<comment type="subunit">
    <text evidence="3 8">Homodimer and heterodimers.</text>
</comment>
<evidence type="ECO:0000256" key="5">
    <source>
        <dbReference type="ARBA" id="ARBA00022692"/>
    </source>
</evidence>
<evidence type="ECO:0000313" key="12">
    <source>
        <dbReference type="Proteomes" id="UP000327013"/>
    </source>
</evidence>
<reference evidence="11 12" key="1">
    <citation type="submission" date="2019-06" db="EMBL/GenBank/DDBJ databases">
        <title>A chromosomal-level reference genome of Carpinus fangiana (Coryloideae, Betulaceae).</title>
        <authorList>
            <person name="Yang X."/>
            <person name="Wang Z."/>
            <person name="Zhang L."/>
            <person name="Hao G."/>
            <person name="Liu J."/>
            <person name="Yang Y."/>
        </authorList>
    </citation>
    <scope>NUCLEOTIDE SEQUENCE [LARGE SCALE GENOMIC DNA]</scope>
    <source>
        <strain evidence="11">Cfa_2016G</strain>
        <tissue evidence="11">Leaf</tissue>
    </source>
</reference>
<comment type="caution">
    <text evidence="8">Lacks conserved residue(s) required for the propagation of feature annotation.</text>
</comment>
<evidence type="ECO:0000256" key="6">
    <source>
        <dbReference type="ARBA" id="ARBA00022989"/>
    </source>
</evidence>
<dbReference type="AlphaFoldDB" id="A0A5N6RL96"/>
<dbReference type="GO" id="GO:0005886">
    <property type="term" value="C:plasma membrane"/>
    <property type="evidence" value="ECO:0007669"/>
    <property type="project" value="UniProtKB-SubCell"/>
</dbReference>